<keyword evidence="4" id="KW-1185">Reference proteome</keyword>
<feature type="domain" description="ImpA N-terminal" evidence="2">
    <location>
        <begin position="8"/>
        <end position="134"/>
    </location>
</feature>
<feature type="compositionally biased region" description="Acidic residues" evidence="1">
    <location>
        <begin position="255"/>
        <end position="265"/>
    </location>
</feature>
<reference evidence="3 4" key="1">
    <citation type="submission" date="2016-07" db="EMBL/GenBank/DDBJ databases">
        <title>Complete genome sequence of Altererythrobacter dongtanensis KCTC 22672, a type strain with esterase isolated from tidal flat.</title>
        <authorList>
            <person name="Cheng H."/>
            <person name="Wu Y.-H."/>
            <person name="Zhou P."/>
            <person name="Huo Y.-Y."/>
            <person name="Wang C.-S."/>
            <person name="Xu X.-W."/>
        </authorList>
    </citation>
    <scope>NUCLEOTIDE SEQUENCE [LARGE SCALE GENOMIC DNA]</scope>
    <source>
        <strain evidence="3 4">KCTC 22672</strain>
    </source>
</reference>
<evidence type="ECO:0000256" key="1">
    <source>
        <dbReference type="SAM" id="MobiDB-lite"/>
    </source>
</evidence>
<sequence length="344" mass="36994">MKTLEELLAPVAGDAPTGPDMDESAEFDRLRTAFDVNFPLDAKVIEPEEGVPPPPAVDWEELRDEIEALSDQTKDLFLAVSYARCGLVIGDLETVERGLMFSAGLLESYWEAVNPPIDGVMGYPGRAGIFENLAQRGAFGIPLLGMAVIRDGRMALTAEQLTDAAENGGSSDHFANVKRVLDSWDDERKGALADQFASMLDAVARIDRSMKEHAEGGGAPDFSTTRDTIEVVRDAFLSLAGLSQADSAGEGGGEPAEDGSDEAADESAAGPGLSGKVRSRDDVLRALTEIEQYYARAEPGHPVKVAAARLRGWVKMDFMAILEDIVPNSVDDAKNVLLERRNVE</sequence>
<evidence type="ECO:0000259" key="2">
    <source>
        <dbReference type="Pfam" id="PF06812"/>
    </source>
</evidence>
<feature type="region of interest" description="Disordered" evidence="1">
    <location>
        <begin position="244"/>
        <end position="277"/>
    </location>
</feature>
<accession>A0A1B2AB73</accession>
<dbReference type="AlphaFoldDB" id="A0A1B2AB73"/>
<evidence type="ECO:0000313" key="3">
    <source>
        <dbReference type="EMBL" id="ANY19396.1"/>
    </source>
</evidence>
<dbReference type="RefSeq" id="WP_067676770.1">
    <property type="nucleotide sequence ID" value="NZ_CP016591.1"/>
</dbReference>
<name>A0A1B2AB73_9SPHN</name>
<evidence type="ECO:0000313" key="4">
    <source>
        <dbReference type="Proteomes" id="UP000092932"/>
    </source>
</evidence>
<dbReference type="STRING" id="692370.A6F68_00870"/>
<organism evidence="3 4">
    <name type="scientific">Tsuneonella dongtanensis</name>
    <dbReference type="NCBI Taxonomy" id="692370"/>
    <lineage>
        <taxon>Bacteria</taxon>
        <taxon>Pseudomonadati</taxon>
        <taxon>Pseudomonadota</taxon>
        <taxon>Alphaproteobacteria</taxon>
        <taxon>Sphingomonadales</taxon>
        <taxon>Erythrobacteraceae</taxon>
        <taxon>Tsuneonella</taxon>
    </lineage>
</organism>
<dbReference type="OrthoDB" id="9771118at2"/>
<dbReference type="PANTHER" id="PTHR37951">
    <property type="entry name" value="CYTOPLASMIC PROTEIN-RELATED"/>
    <property type="match status" value="1"/>
</dbReference>
<dbReference type="InterPro" id="IPR010657">
    <property type="entry name" value="ImpA_N"/>
</dbReference>
<dbReference type="KEGG" id="ado:A6F68_00870"/>
<gene>
    <name evidence="3" type="ORF">A6F68_00870</name>
</gene>
<dbReference type="InterPro" id="IPR017740">
    <property type="entry name" value="TssA-like"/>
</dbReference>
<dbReference type="Proteomes" id="UP000092932">
    <property type="component" value="Chromosome"/>
</dbReference>
<protein>
    <recommendedName>
        <fullName evidence="2">ImpA N-terminal domain-containing protein</fullName>
    </recommendedName>
</protein>
<dbReference type="EMBL" id="CP016591">
    <property type="protein sequence ID" value="ANY19396.1"/>
    <property type="molecule type" value="Genomic_DNA"/>
</dbReference>
<proteinExistence type="predicted"/>
<dbReference type="Pfam" id="PF06812">
    <property type="entry name" value="ImpA_N"/>
    <property type="match status" value="1"/>
</dbReference>
<dbReference type="PANTHER" id="PTHR37951:SF1">
    <property type="entry name" value="TYPE VI SECRETION SYSTEM COMPONENT TSSA1"/>
    <property type="match status" value="1"/>
</dbReference>